<evidence type="ECO:0000313" key="4">
    <source>
        <dbReference type="EMBL" id="CAG8492951.1"/>
    </source>
</evidence>
<dbReference type="PANTHER" id="PTHR46118:SF4">
    <property type="entry name" value="PROTEIN ABHD11"/>
    <property type="match status" value="1"/>
</dbReference>
<evidence type="ECO:0000313" key="5">
    <source>
        <dbReference type="Proteomes" id="UP000789572"/>
    </source>
</evidence>
<comment type="similarity">
    <text evidence="1">Belongs to the AB hydrolase superfamily.</text>
</comment>
<dbReference type="OrthoDB" id="8119704at2759"/>
<dbReference type="AlphaFoldDB" id="A0A9N8WS49"/>
<dbReference type="InterPro" id="IPR000073">
    <property type="entry name" value="AB_hydrolase_1"/>
</dbReference>
<dbReference type="Pfam" id="PF00561">
    <property type="entry name" value="Abhydrolase_1"/>
    <property type="match status" value="1"/>
</dbReference>
<dbReference type="EMBL" id="CAJVPJ010000192">
    <property type="protein sequence ID" value="CAG8492951.1"/>
    <property type="molecule type" value="Genomic_DNA"/>
</dbReference>
<feature type="domain" description="AB hydrolase-1" evidence="3">
    <location>
        <begin position="62"/>
        <end position="297"/>
    </location>
</feature>
<evidence type="ECO:0000259" key="3">
    <source>
        <dbReference type="Pfam" id="PF00561"/>
    </source>
</evidence>
<keyword evidence="2" id="KW-0378">Hydrolase</keyword>
<name>A0A9N8WS49_9GLOM</name>
<dbReference type="FunFam" id="3.40.50.1820:FF:000039">
    <property type="entry name" value="Esterase ybfF"/>
    <property type="match status" value="1"/>
</dbReference>
<reference evidence="4" key="1">
    <citation type="submission" date="2021-06" db="EMBL/GenBank/DDBJ databases">
        <authorList>
            <person name="Kallberg Y."/>
            <person name="Tangrot J."/>
            <person name="Rosling A."/>
        </authorList>
    </citation>
    <scope>NUCLEOTIDE SEQUENCE</scope>
    <source>
        <strain evidence="4">IA702</strain>
    </source>
</reference>
<comment type="caution">
    <text evidence="4">The sequence shown here is derived from an EMBL/GenBank/DDBJ whole genome shotgun (WGS) entry which is preliminary data.</text>
</comment>
<dbReference type="InterPro" id="IPR029058">
    <property type="entry name" value="AB_hydrolase_fold"/>
</dbReference>
<accession>A0A9N8WS49</accession>
<protein>
    <submittedName>
        <fullName evidence="4">10050_t:CDS:1</fullName>
    </submittedName>
</protein>
<sequence>MTFSLVSALRPFKIPLTLSYPFISHHAYIRDSYSKQHKESIPIQLAYTEYLPRRPQTSEDSPPVIILHGLFGSKQNWKSLAKSFTQSLNTKVYAVDLRNHGESPHSSVHKYESMASDVAEFIVQQKLDRAVLLGHSMGGKVVMTLALLQYPQVSQVIVVDTAPVNFRLSSNFSSYIAAMKKVDAANVSKQSFANEILEEDIEDVTVRQFLLTNLTKDSQTGLYKWRIPLDTLENALNDLGGFPFESAHHPFKKRALFITGTRSNYVPPKVYPTIRSFFPNAVFAELDTGHWVHAEKPHEFTAIVSDFIKSNTAS</sequence>
<dbReference type="Gene3D" id="3.40.50.1820">
    <property type="entry name" value="alpha/beta hydrolase"/>
    <property type="match status" value="1"/>
</dbReference>
<dbReference type="SUPFAM" id="SSF53474">
    <property type="entry name" value="alpha/beta-Hydrolases"/>
    <property type="match status" value="1"/>
</dbReference>
<dbReference type="Proteomes" id="UP000789572">
    <property type="component" value="Unassembled WGS sequence"/>
</dbReference>
<evidence type="ECO:0000256" key="1">
    <source>
        <dbReference type="ARBA" id="ARBA00008645"/>
    </source>
</evidence>
<dbReference type="GO" id="GO:0005739">
    <property type="term" value="C:mitochondrion"/>
    <property type="evidence" value="ECO:0007669"/>
    <property type="project" value="TreeGrafter"/>
</dbReference>
<evidence type="ECO:0000256" key="2">
    <source>
        <dbReference type="ARBA" id="ARBA00022801"/>
    </source>
</evidence>
<dbReference type="PANTHER" id="PTHR46118">
    <property type="entry name" value="PROTEIN ABHD11"/>
    <property type="match status" value="1"/>
</dbReference>
<gene>
    <name evidence="4" type="ORF">POCULU_LOCUS2173</name>
</gene>
<keyword evidence="5" id="KW-1185">Reference proteome</keyword>
<dbReference type="GO" id="GO:0052689">
    <property type="term" value="F:carboxylic ester hydrolase activity"/>
    <property type="evidence" value="ECO:0007669"/>
    <property type="project" value="TreeGrafter"/>
</dbReference>
<organism evidence="4 5">
    <name type="scientific">Paraglomus occultum</name>
    <dbReference type="NCBI Taxonomy" id="144539"/>
    <lineage>
        <taxon>Eukaryota</taxon>
        <taxon>Fungi</taxon>
        <taxon>Fungi incertae sedis</taxon>
        <taxon>Mucoromycota</taxon>
        <taxon>Glomeromycotina</taxon>
        <taxon>Glomeromycetes</taxon>
        <taxon>Paraglomerales</taxon>
        <taxon>Paraglomeraceae</taxon>
        <taxon>Paraglomus</taxon>
    </lineage>
</organism>
<proteinExistence type="inferred from homology"/>